<dbReference type="SUPFAM" id="SSF54862">
    <property type="entry name" value="4Fe-4S ferredoxins"/>
    <property type="match status" value="1"/>
</dbReference>
<dbReference type="InterPro" id="IPR017896">
    <property type="entry name" value="4Fe4S_Fe-S-bd"/>
</dbReference>
<keyword evidence="2 8" id="KW-0813">Transport</keyword>
<sequence length="154" mass="17063">MNPKIVVIDPTKCSKCNDCIVKCEETHGVARIKKAEGVPIFCMQCENAPCMKICPVDAIYLKDNIPVVDRERCIGCSMCEIACPIGAIFTRDKVAHKCTLCLDVDRITPACVEACGDKALKLICDECLEAIKEPRRKRLIKILSEGIKEILHEG</sequence>
<evidence type="ECO:0000256" key="1">
    <source>
        <dbReference type="ARBA" id="ARBA00001966"/>
    </source>
</evidence>
<dbReference type="InterPro" id="IPR050954">
    <property type="entry name" value="ET_IronSulfur_Cluster-Binding"/>
</dbReference>
<evidence type="ECO:0000256" key="2">
    <source>
        <dbReference type="ARBA" id="ARBA00022448"/>
    </source>
</evidence>
<dbReference type="GO" id="GO:0046872">
    <property type="term" value="F:metal ion binding"/>
    <property type="evidence" value="ECO:0007669"/>
    <property type="project" value="UniProtKB-UniRule"/>
</dbReference>
<evidence type="ECO:0000313" key="10">
    <source>
        <dbReference type="EMBL" id="HIQ32249.1"/>
    </source>
</evidence>
<dbReference type="Gene3D" id="3.30.70.20">
    <property type="match status" value="2"/>
</dbReference>
<dbReference type="InterPro" id="IPR000813">
    <property type="entry name" value="7Fe_ferredoxin"/>
</dbReference>
<proteinExistence type="predicted"/>
<organism evidence="10 11">
    <name type="scientific">Methanothermococcus okinawensis</name>
    <dbReference type="NCBI Taxonomy" id="155863"/>
    <lineage>
        <taxon>Archaea</taxon>
        <taxon>Methanobacteriati</taxon>
        <taxon>Methanobacteriota</taxon>
        <taxon>Methanomada group</taxon>
        <taxon>Methanococci</taxon>
        <taxon>Methanococcales</taxon>
        <taxon>Methanococcaceae</taxon>
        <taxon>Methanothermococcus</taxon>
    </lineage>
</organism>
<dbReference type="GO" id="GO:0009055">
    <property type="term" value="F:electron transfer activity"/>
    <property type="evidence" value="ECO:0007669"/>
    <property type="project" value="UniProtKB-UniRule"/>
</dbReference>
<name>A0A832ZY40_9EURY</name>
<dbReference type="PANTHER" id="PTHR43177">
    <property type="entry name" value="PROTEIN NRFC"/>
    <property type="match status" value="1"/>
</dbReference>
<protein>
    <recommendedName>
        <fullName evidence="8">Ferredoxin</fullName>
    </recommendedName>
</protein>
<evidence type="ECO:0000256" key="4">
    <source>
        <dbReference type="ARBA" id="ARBA00022723"/>
    </source>
</evidence>
<dbReference type="Pfam" id="PF13247">
    <property type="entry name" value="Fer4_11"/>
    <property type="match status" value="1"/>
</dbReference>
<evidence type="ECO:0000313" key="11">
    <source>
        <dbReference type="Proteomes" id="UP000623215"/>
    </source>
</evidence>
<comment type="function">
    <text evidence="8">Ferredoxins are iron-sulfur proteins that transfer electrons in a wide variety of metabolic reactions.</text>
</comment>
<evidence type="ECO:0000256" key="7">
    <source>
        <dbReference type="ARBA" id="ARBA00023014"/>
    </source>
</evidence>
<dbReference type="GO" id="GO:0016491">
    <property type="term" value="F:oxidoreductase activity"/>
    <property type="evidence" value="ECO:0007669"/>
    <property type="project" value="UniProtKB-ARBA"/>
</dbReference>
<dbReference type="PROSITE" id="PS51379">
    <property type="entry name" value="4FE4S_FER_2"/>
    <property type="match status" value="2"/>
</dbReference>
<evidence type="ECO:0000256" key="5">
    <source>
        <dbReference type="ARBA" id="ARBA00022982"/>
    </source>
</evidence>
<evidence type="ECO:0000256" key="6">
    <source>
        <dbReference type="ARBA" id="ARBA00023004"/>
    </source>
</evidence>
<dbReference type="Proteomes" id="UP000623215">
    <property type="component" value="Unassembled WGS sequence"/>
</dbReference>
<dbReference type="PROSITE" id="PS00198">
    <property type="entry name" value="4FE4S_FER_1"/>
    <property type="match status" value="1"/>
</dbReference>
<evidence type="ECO:0000256" key="8">
    <source>
        <dbReference type="RuleBase" id="RU365098"/>
    </source>
</evidence>
<keyword evidence="6 8" id="KW-0408">Iron</keyword>
<dbReference type="GO" id="GO:0051539">
    <property type="term" value="F:4 iron, 4 sulfur cluster binding"/>
    <property type="evidence" value="ECO:0007669"/>
    <property type="project" value="UniProtKB-UniRule"/>
</dbReference>
<comment type="cofactor">
    <cofactor evidence="1 8">
        <name>[4Fe-4S] cluster</name>
        <dbReference type="ChEBI" id="CHEBI:49883"/>
    </cofactor>
</comment>
<reference evidence="10" key="1">
    <citation type="journal article" date="2020" name="ISME J.">
        <title>Gammaproteobacteria mediating utilization of methyl-, sulfur- and petroleum organic compounds in deep ocean hydrothermal plumes.</title>
        <authorList>
            <person name="Zhou Z."/>
            <person name="Liu Y."/>
            <person name="Pan J."/>
            <person name="Cron B.R."/>
            <person name="Toner B.M."/>
            <person name="Anantharaman K."/>
            <person name="Breier J.A."/>
            <person name="Dick G.J."/>
            <person name="Li M."/>
        </authorList>
    </citation>
    <scope>NUCLEOTIDE SEQUENCE</scope>
    <source>
        <strain evidence="10">SZUA-1534</strain>
    </source>
</reference>
<evidence type="ECO:0000256" key="3">
    <source>
        <dbReference type="ARBA" id="ARBA00022485"/>
    </source>
</evidence>
<keyword evidence="4 8" id="KW-0479">Metal-binding</keyword>
<dbReference type="EMBL" id="DQVW01000034">
    <property type="protein sequence ID" value="HIQ32249.1"/>
    <property type="molecule type" value="Genomic_DNA"/>
</dbReference>
<keyword evidence="3 8" id="KW-0004">4Fe-4S</keyword>
<keyword evidence="7 8" id="KW-0411">Iron-sulfur</keyword>
<evidence type="ECO:0000259" key="9">
    <source>
        <dbReference type="PROSITE" id="PS51379"/>
    </source>
</evidence>
<accession>A0A832ZY40</accession>
<gene>
    <name evidence="10" type="ORF">EYH55_02060</name>
</gene>
<dbReference type="InterPro" id="IPR017900">
    <property type="entry name" value="4Fe4S_Fe_S_CS"/>
</dbReference>
<feature type="domain" description="4Fe-4S ferredoxin-type" evidence="9">
    <location>
        <begin position="4"/>
        <end position="35"/>
    </location>
</feature>
<dbReference type="AlphaFoldDB" id="A0A832ZY40"/>
<dbReference type="PANTHER" id="PTHR43177:SF3">
    <property type="entry name" value="PROTEIN NRFC HOMOLOG"/>
    <property type="match status" value="1"/>
</dbReference>
<feature type="domain" description="4Fe-4S ferredoxin-type" evidence="9">
    <location>
        <begin position="64"/>
        <end position="93"/>
    </location>
</feature>
<keyword evidence="5 8" id="KW-0249">Electron transport</keyword>
<dbReference type="PRINTS" id="PR00354">
    <property type="entry name" value="7FE8SFRDOXIN"/>
</dbReference>
<comment type="caution">
    <text evidence="10">The sequence shown here is derived from an EMBL/GenBank/DDBJ whole genome shotgun (WGS) entry which is preliminary data.</text>
</comment>